<comment type="caution">
    <text evidence="1">The sequence shown here is derived from an EMBL/GenBank/DDBJ whole genome shotgun (WGS) entry which is preliminary data.</text>
</comment>
<dbReference type="PANTHER" id="PTHR39166">
    <property type="entry name" value="BLL1166 PROTEIN"/>
    <property type="match status" value="1"/>
</dbReference>
<evidence type="ECO:0008006" key="3">
    <source>
        <dbReference type="Google" id="ProtNLM"/>
    </source>
</evidence>
<protein>
    <recommendedName>
        <fullName evidence="3">Nucleotidyltransferase family protein</fullName>
    </recommendedName>
</protein>
<dbReference type="PANTHER" id="PTHR39166:SF1">
    <property type="entry name" value="BLL1166 PROTEIN"/>
    <property type="match status" value="1"/>
</dbReference>
<name>A0A4R5KV12_9BACL</name>
<gene>
    <name evidence="1" type="ORF">E1757_08220</name>
</gene>
<keyword evidence="2" id="KW-1185">Reference proteome</keyword>
<sequence length="145" mass="17400">MRGNVILTAYMDRLLQLIRSNNEIMEDLALLRSLQLPDVHVAAGYVRNCVWDRLHGYEERTPLNDIDVIYYDLEEMSEQFEKIIERQLNEQTGRSIWSVKNQARMHIRNRTKIGKRFGPGWKFYRRRCCGESGYFRHGRCHYRFA</sequence>
<accession>A0A4R5KV12</accession>
<reference evidence="1 2" key="1">
    <citation type="submission" date="2019-03" db="EMBL/GenBank/DDBJ databases">
        <title>This is whole genome sequence of Paenibacillus sp MS74 strain.</title>
        <authorList>
            <person name="Trinh H.N."/>
        </authorList>
    </citation>
    <scope>NUCLEOTIDE SEQUENCE [LARGE SCALE GENOMIC DNA]</scope>
    <source>
        <strain evidence="1 2">MS74</strain>
    </source>
</reference>
<dbReference type="AlphaFoldDB" id="A0A4R5KV12"/>
<proteinExistence type="predicted"/>
<evidence type="ECO:0000313" key="1">
    <source>
        <dbReference type="EMBL" id="TDF99789.1"/>
    </source>
</evidence>
<dbReference type="InterPro" id="IPR009267">
    <property type="entry name" value="NTP_transf_6"/>
</dbReference>
<dbReference type="OrthoDB" id="1901124at2"/>
<evidence type="ECO:0000313" key="2">
    <source>
        <dbReference type="Proteomes" id="UP000295636"/>
    </source>
</evidence>
<dbReference type="EMBL" id="SMRT01000002">
    <property type="protein sequence ID" value="TDF99789.1"/>
    <property type="molecule type" value="Genomic_DNA"/>
</dbReference>
<organism evidence="1 2">
    <name type="scientific">Paenibacillus piri</name>
    <dbReference type="NCBI Taxonomy" id="2547395"/>
    <lineage>
        <taxon>Bacteria</taxon>
        <taxon>Bacillati</taxon>
        <taxon>Bacillota</taxon>
        <taxon>Bacilli</taxon>
        <taxon>Bacillales</taxon>
        <taxon>Paenibacillaceae</taxon>
        <taxon>Paenibacillus</taxon>
    </lineage>
</organism>
<dbReference type="Proteomes" id="UP000295636">
    <property type="component" value="Unassembled WGS sequence"/>
</dbReference>
<dbReference type="Pfam" id="PF06042">
    <property type="entry name" value="NTP_transf_6"/>
    <property type="match status" value="1"/>
</dbReference>